<dbReference type="CDD" id="cd00156">
    <property type="entry name" value="REC"/>
    <property type="match status" value="1"/>
</dbReference>
<dbReference type="InterPro" id="IPR029016">
    <property type="entry name" value="GAF-like_dom_sf"/>
</dbReference>
<dbReference type="AlphaFoldDB" id="A0A3A6PLJ2"/>
<evidence type="ECO:0000256" key="6">
    <source>
        <dbReference type="SAM" id="MobiDB-lite"/>
    </source>
</evidence>
<dbReference type="InterPro" id="IPR011006">
    <property type="entry name" value="CheY-like_superfamily"/>
</dbReference>
<dbReference type="Pfam" id="PF13185">
    <property type="entry name" value="GAF_2"/>
    <property type="match status" value="1"/>
</dbReference>
<evidence type="ECO:0000313" key="9">
    <source>
        <dbReference type="Proteomes" id="UP000276588"/>
    </source>
</evidence>
<keyword evidence="3" id="KW-0805">Transcription regulation</keyword>
<keyword evidence="9" id="KW-1185">Reference proteome</keyword>
<evidence type="ECO:0000256" key="3">
    <source>
        <dbReference type="ARBA" id="ARBA00023015"/>
    </source>
</evidence>
<dbReference type="Pfam" id="PF04967">
    <property type="entry name" value="HTH_10"/>
    <property type="match status" value="1"/>
</dbReference>
<accession>A0A3A6PLJ2</accession>
<keyword evidence="4" id="KW-0804">Transcription</keyword>
<dbReference type="Gene3D" id="3.40.50.2300">
    <property type="match status" value="1"/>
</dbReference>
<keyword evidence="1" id="KW-0808">Transferase</keyword>
<dbReference type="PROSITE" id="PS50110">
    <property type="entry name" value="RESPONSE_REGULATORY"/>
    <property type="match status" value="1"/>
</dbReference>
<dbReference type="Gene3D" id="3.30.450.40">
    <property type="match status" value="1"/>
</dbReference>
<evidence type="ECO:0000313" key="8">
    <source>
        <dbReference type="EMBL" id="RJX42267.1"/>
    </source>
</evidence>
<keyword evidence="5" id="KW-0597">Phosphoprotein</keyword>
<dbReference type="GO" id="GO:0000160">
    <property type="term" value="P:phosphorelay signal transduction system"/>
    <property type="evidence" value="ECO:0007669"/>
    <property type="project" value="InterPro"/>
</dbReference>
<dbReference type="SMART" id="SM00065">
    <property type="entry name" value="GAF"/>
    <property type="match status" value="1"/>
</dbReference>
<keyword evidence="2" id="KW-0418">Kinase</keyword>
<dbReference type="InterPro" id="IPR001789">
    <property type="entry name" value="Sig_transdc_resp-reg_receiver"/>
</dbReference>
<organism evidence="8 9">
    <name type="scientific">Halonotius aquaticus</name>
    <dbReference type="NCBI Taxonomy" id="2216978"/>
    <lineage>
        <taxon>Archaea</taxon>
        <taxon>Methanobacteriati</taxon>
        <taxon>Methanobacteriota</taxon>
        <taxon>Stenosarchaea group</taxon>
        <taxon>Halobacteria</taxon>
        <taxon>Halobacteriales</taxon>
        <taxon>Haloferacaceae</taxon>
        <taxon>Halonotius</taxon>
    </lineage>
</organism>
<dbReference type="Pfam" id="PF15915">
    <property type="entry name" value="BAT"/>
    <property type="match status" value="1"/>
</dbReference>
<dbReference type="InterPro" id="IPR003018">
    <property type="entry name" value="GAF"/>
</dbReference>
<name>A0A3A6PLJ2_9EURY</name>
<dbReference type="InterPro" id="IPR007050">
    <property type="entry name" value="HTH_bacterioopsin"/>
</dbReference>
<evidence type="ECO:0000256" key="2">
    <source>
        <dbReference type="ARBA" id="ARBA00022777"/>
    </source>
</evidence>
<dbReference type="PANTHER" id="PTHR34236">
    <property type="entry name" value="DIMETHYL SULFOXIDE REDUCTASE TRANSCRIPTIONAL ACTIVATOR"/>
    <property type="match status" value="1"/>
</dbReference>
<dbReference type="Pfam" id="PF00072">
    <property type="entry name" value="Response_reg"/>
    <property type="match status" value="1"/>
</dbReference>
<dbReference type="OrthoDB" id="165911at2157"/>
<dbReference type="RefSeq" id="WP_120103575.1">
    <property type="nucleotide sequence ID" value="NZ_QKNY01000018.1"/>
</dbReference>
<reference evidence="8 9" key="1">
    <citation type="submission" date="2018-06" db="EMBL/GenBank/DDBJ databases">
        <title>Halonotius sp. F13-13 a new haloarchaeeon isolated from a solar saltern from Isla Cristina, Huelva, Spain.</title>
        <authorList>
            <person name="Duran-Viseras A."/>
            <person name="Sanchez-Porro C."/>
            <person name="Ventosa A."/>
        </authorList>
    </citation>
    <scope>NUCLEOTIDE SEQUENCE [LARGE SCALE GENOMIC DNA]</scope>
    <source>
        <strain evidence="8 9">F13-13</strain>
    </source>
</reference>
<dbReference type="SUPFAM" id="SSF52172">
    <property type="entry name" value="CheY-like"/>
    <property type="match status" value="1"/>
</dbReference>
<feature type="domain" description="Response regulatory" evidence="7">
    <location>
        <begin position="23"/>
        <end position="139"/>
    </location>
</feature>
<evidence type="ECO:0000259" key="7">
    <source>
        <dbReference type="PROSITE" id="PS50110"/>
    </source>
</evidence>
<gene>
    <name evidence="8" type="ORF">DM826_11520</name>
</gene>
<comment type="caution">
    <text evidence="8">The sequence shown here is derived from an EMBL/GenBank/DDBJ whole genome shotgun (WGS) entry which is preliminary data.</text>
</comment>
<feature type="region of interest" description="Disordered" evidence="6">
    <location>
        <begin position="1"/>
        <end position="20"/>
    </location>
</feature>
<feature type="modified residue" description="4-aspartylphosphate" evidence="5">
    <location>
        <position position="74"/>
    </location>
</feature>
<proteinExistence type="predicted"/>
<dbReference type="EMBL" id="QKNY01000018">
    <property type="protein sequence ID" value="RJX42267.1"/>
    <property type="molecule type" value="Genomic_DNA"/>
</dbReference>
<dbReference type="InterPro" id="IPR031803">
    <property type="entry name" value="BAT_GAF/HTH-assoc"/>
</dbReference>
<dbReference type="GO" id="GO:0016301">
    <property type="term" value="F:kinase activity"/>
    <property type="evidence" value="ECO:0007669"/>
    <property type="project" value="UniProtKB-KW"/>
</dbReference>
<sequence length="539" mass="57910">MTDADTAAGSTPPPAETDSESIRVLLVDDDEDFVALASTLLEAESDRIDTTTETNPQHALEATEFETIDCVVSDFRMPELDGIEFLETIRETYPELPFILFTGKGDEEVAKRAIAADVSDYIVKDGSAEQYAISANRIENLVAQYHTRQQARRQRRLDTLSQQALDTALSEPTRAAIETGICAHLVDTDLYAAAWIVESDPHSEAITARTRAGETALLDELAAVAAREDSVEAQAMATGDHHVASDLAGRDDAWAVAAADNGMAAAIGVPITRAGVPYGVLGVYTTRSDLGDDEVATLRTIADLTAFAIGASERRQGDTSQEVTEVTFDASTTDLPFVRVADAVGCAVEISQTSHRSDGTTRTVYRLADPPADAAETAETVLSADVEQVDGAADTLSIASDEPWWVALTESYGANIAAASADDDGATITVELPPNVTVRAVVDTLTAHAPGIEPVARQQRARRERSLTELEATVAERLTDRQQEVVETAYEAGYYEWPHAVSSEAVADLLGIAQPTFAEHFWAAQRRIVESLFDPDNPE</sequence>
<protein>
    <recommendedName>
        <fullName evidence="7">Response regulatory domain-containing protein</fullName>
    </recommendedName>
</protein>
<dbReference type="Proteomes" id="UP000276588">
    <property type="component" value="Unassembled WGS sequence"/>
</dbReference>
<evidence type="ECO:0000256" key="5">
    <source>
        <dbReference type="PROSITE-ProRule" id="PRU00169"/>
    </source>
</evidence>
<dbReference type="SUPFAM" id="SSF55781">
    <property type="entry name" value="GAF domain-like"/>
    <property type="match status" value="1"/>
</dbReference>
<evidence type="ECO:0000256" key="4">
    <source>
        <dbReference type="ARBA" id="ARBA00023163"/>
    </source>
</evidence>
<dbReference type="PANTHER" id="PTHR34236:SF1">
    <property type="entry name" value="DIMETHYL SULFOXIDE REDUCTASE TRANSCRIPTIONAL ACTIVATOR"/>
    <property type="match status" value="1"/>
</dbReference>
<evidence type="ECO:0000256" key="1">
    <source>
        <dbReference type="ARBA" id="ARBA00022679"/>
    </source>
</evidence>
<dbReference type="SMART" id="SM00448">
    <property type="entry name" value="REC"/>
    <property type="match status" value="1"/>
</dbReference>